<dbReference type="InterPro" id="IPR036877">
    <property type="entry name" value="SUI1_dom_sf"/>
</dbReference>
<evidence type="ECO:0000259" key="3">
    <source>
        <dbReference type="PROSITE" id="PS50296"/>
    </source>
</evidence>
<dbReference type="NCBIfam" id="TIGR00451">
    <property type="entry name" value="unchar_dom_2"/>
    <property type="match status" value="1"/>
</dbReference>
<evidence type="ECO:0000256" key="1">
    <source>
        <dbReference type="ARBA" id="ARBA00022490"/>
    </source>
</evidence>
<evidence type="ECO:0000313" key="5">
    <source>
        <dbReference type="Proteomes" id="UP000794436"/>
    </source>
</evidence>
<organism evidence="4 5">
    <name type="scientific">Pythium oligandrum</name>
    <name type="common">Mycoparasitic fungus</name>
    <dbReference type="NCBI Taxonomy" id="41045"/>
    <lineage>
        <taxon>Eukaryota</taxon>
        <taxon>Sar</taxon>
        <taxon>Stramenopiles</taxon>
        <taxon>Oomycota</taxon>
        <taxon>Peronosporomycetes</taxon>
        <taxon>Pythiales</taxon>
        <taxon>Pythiaceae</taxon>
        <taxon>Pythium</taxon>
    </lineage>
</organism>
<dbReference type="SUPFAM" id="SSF88697">
    <property type="entry name" value="PUA domain-like"/>
    <property type="match status" value="1"/>
</dbReference>
<comment type="caution">
    <text evidence="4">The sequence shown here is derived from an EMBL/GenBank/DDBJ whole genome shotgun (WGS) entry which is preliminary data.</text>
</comment>
<evidence type="ECO:0000256" key="2">
    <source>
        <dbReference type="SAM" id="MobiDB-lite"/>
    </source>
</evidence>
<accession>A0A8K1FKN2</accession>
<dbReference type="Pfam" id="PF25304">
    <property type="entry name" value="WHD_eIF2D"/>
    <property type="match status" value="1"/>
</dbReference>
<feature type="compositionally biased region" description="Acidic residues" evidence="2">
    <location>
        <begin position="217"/>
        <end position="239"/>
    </location>
</feature>
<protein>
    <recommendedName>
        <fullName evidence="3">SUI1 domain-containing protein</fullName>
    </recommendedName>
</protein>
<evidence type="ECO:0000313" key="4">
    <source>
        <dbReference type="EMBL" id="TMW66241.1"/>
    </source>
</evidence>
<feature type="domain" description="SUI1" evidence="3">
    <location>
        <begin position="526"/>
        <end position="599"/>
    </location>
</feature>
<dbReference type="GO" id="GO:0003723">
    <property type="term" value="F:RNA binding"/>
    <property type="evidence" value="ECO:0007669"/>
    <property type="project" value="InterPro"/>
</dbReference>
<reference evidence="4" key="1">
    <citation type="submission" date="2019-03" db="EMBL/GenBank/DDBJ databases">
        <title>Long read genome sequence of the mycoparasitic Pythium oligandrum ATCC 38472 isolated from sugarbeet rhizosphere.</title>
        <authorList>
            <person name="Gaulin E."/>
        </authorList>
    </citation>
    <scope>NUCLEOTIDE SEQUENCE</scope>
    <source>
        <strain evidence="4">ATCC 38472_TT</strain>
    </source>
</reference>
<name>A0A8K1FKN2_PYTOL</name>
<gene>
    <name evidence="4" type="ORF">Poli38472_004006</name>
</gene>
<dbReference type="EMBL" id="SPLM01000036">
    <property type="protein sequence ID" value="TMW66241.1"/>
    <property type="molecule type" value="Genomic_DNA"/>
</dbReference>
<dbReference type="Proteomes" id="UP000794436">
    <property type="component" value="Unassembled WGS sequence"/>
</dbReference>
<dbReference type="InterPro" id="IPR004521">
    <property type="entry name" value="Uncharacterised_CHP00451"/>
</dbReference>
<dbReference type="Pfam" id="PF26291">
    <property type="entry name" value="SWIB_eIF2D"/>
    <property type="match status" value="1"/>
</dbReference>
<dbReference type="SUPFAM" id="SSF55159">
    <property type="entry name" value="eIF1-like"/>
    <property type="match status" value="1"/>
</dbReference>
<dbReference type="GO" id="GO:0001731">
    <property type="term" value="P:formation of translation preinitiation complex"/>
    <property type="evidence" value="ECO:0007669"/>
    <property type="project" value="InterPro"/>
</dbReference>
<dbReference type="Pfam" id="PF26292">
    <property type="entry name" value="PUA_elF2D"/>
    <property type="match status" value="1"/>
</dbReference>
<dbReference type="GO" id="GO:0003743">
    <property type="term" value="F:translation initiation factor activity"/>
    <property type="evidence" value="ECO:0007669"/>
    <property type="project" value="InterPro"/>
</dbReference>
<dbReference type="InterPro" id="IPR036885">
    <property type="entry name" value="SWIB_MDM2_dom_sf"/>
</dbReference>
<feature type="region of interest" description="Disordered" evidence="2">
    <location>
        <begin position="186"/>
        <end position="268"/>
    </location>
</feature>
<dbReference type="PANTHER" id="PTHR12217">
    <property type="entry name" value="EUKARYOTIC TRANSLATION INITIATION FACTOR 2D"/>
    <property type="match status" value="1"/>
</dbReference>
<dbReference type="Gene3D" id="3.10.400.20">
    <property type="match status" value="1"/>
</dbReference>
<dbReference type="PROSITE" id="PS50890">
    <property type="entry name" value="PUA"/>
    <property type="match status" value="1"/>
</dbReference>
<dbReference type="CDD" id="cd21156">
    <property type="entry name" value="PUA_eIF2d-like"/>
    <property type="match status" value="1"/>
</dbReference>
<dbReference type="InterPro" id="IPR058886">
    <property type="entry name" value="SWIB_eIF2D"/>
</dbReference>
<keyword evidence="5" id="KW-1185">Reference proteome</keyword>
<dbReference type="PROSITE" id="PS50296">
    <property type="entry name" value="SUI1"/>
    <property type="match status" value="1"/>
</dbReference>
<dbReference type="AlphaFoldDB" id="A0A8K1FKN2"/>
<dbReference type="InterPro" id="IPR041366">
    <property type="entry name" value="Pre-PUA"/>
</dbReference>
<dbReference type="InterPro" id="IPR048248">
    <property type="entry name" value="PUA_eIF2d-like"/>
</dbReference>
<dbReference type="Gene3D" id="3.30.780.10">
    <property type="entry name" value="SUI1-like domain"/>
    <property type="match status" value="1"/>
</dbReference>
<dbReference type="InterPro" id="IPR039757">
    <property type="entry name" value="EIF2D"/>
</dbReference>
<dbReference type="SUPFAM" id="SSF47592">
    <property type="entry name" value="SWIB/MDM2 domain"/>
    <property type="match status" value="1"/>
</dbReference>
<dbReference type="OrthoDB" id="199771at2759"/>
<dbReference type="InterPro" id="IPR057429">
    <property type="entry name" value="WH_eIF2D"/>
</dbReference>
<dbReference type="InterPro" id="IPR015947">
    <property type="entry name" value="PUA-like_sf"/>
</dbReference>
<proteinExistence type="predicted"/>
<dbReference type="InterPro" id="IPR001950">
    <property type="entry name" value="SUI1"/>
</dbReference>
<dbReference type="Pfam" id="PF17832">
    <property type="entry name" value="Pre-PUA"/>
    <property type="match status" value="1"/>
</dbReference>
<sequence>MFAKAHKTSGSSLLKNKDAKKLRKDLSIRFRDAFSEEKLQLAMPTKCSLKKVSFQAPSRMVVFADEDSKEPLAFDVSGKGELCFAIYALWRAVELLPRLVVHAPVSEFVLRGADVMLPGVVFSSMEEVQALRKGELRAVYARGNPHAFAIGEMLVDADEIAKTGKKGKAMQVWHYYGDELWKMGPQTKPNDGFPSMADGSTDKKAISPLSQSGQVVDESDEEEEEEEDESPRADEEEVTVDLADVTIDDSEEKAAVPAEESEDAEETVTKEEMDAFYYQTLLQALRSGAIKEKQLPMLASTFHATVLLPCRPAGVTLNIKHSTHKKLSTFLKAMASKGLLQVKDKSGVQSITAIGVRHPDVVAHNRYRTAEEEKKEEELAALAEGGARAPPPGTYAPDVQELLGLSQALKNLFASVDAANAAAFADVASANAKKHWMMSEVRDWITKYIEVTDLVDPRDRKYVRLNGPLTDAVFGKKAPPGGYPERMARPDLLTILLNKCQSYHRVCLYPGHAPRVQAGQLKKIEIHAERAKQHANSIVTTLAYYHQFGIDGPTFAKDVQKKWGSSATTQMTDNKARGEEIRIQGQMVNEVQQYLTTKYKIATNKYCSVTYGKGVKAKKN</sequence>
<dbReference type="PANTHER" id="PTHR12217:SF4">
    <property type="entry name" value="EUKARYOTIC TRANSLATION INITIATION FACTOR 2D"/>
    <property type="match status" value="1"/>
</dbReference>
<dbReference type="Pfam" id="PF01253">
    <property type="entry name" value="SUI1"/>
    <property type="match status" value="1"/>
</dbReference>
<keyword evidence="1" id="KW-0963">Cytoplasm</keyword>